<evidence type="ECO:0000313" key="1">
    <source>
        <dbReference type="EMBL" id="MPN60931.1"/>
    </source>
</evidence>
<name>A0A645JBA8_9ZZZZ</name>
<proteinExistence type="predicted"/>
<dbReference type="Gene3D" id="1.10.357.10">
    <property type="entry name" value="Tetracycline Repressor, domain 2"/>
    <property type="match status" value="1"/>
</dbReference>
<gene>
    <name evidence="1" type="ORF">SDC9_208664</name>
</gene>
<dbReference type="SUPFAM" id="SSF48498">
    <property type="entry name" value="Tetracyclin repressor-like, C-terminal domain"/>
    <property type="match status" value="1"/>
</dbReference>
<accession>A0A645JBA8</accession>
<dbReference type="AlphaFoldDB" id="A0A645JBA8"/>
<comment type="caution">
    <text evidence="1">The sequence shown here is derived from an EMBL/GenBank/DDBJ whole genome shotgun (WGS) entry which is preliminary data.</text>
</comment>
<dbReference type="InterPro" id="IPR036271">
    <property type="entry name" value="Tet_transcr_reg_TetR-rel_C_sf"/>
</dbReference>
<reference evidence="1" key="1">
    <citation type="submission" date="2019-08" db="EMBL/GenBank/DDBJ databases">
        <authorList>
            <person name="Kucharzyk K."/>
            <person name="Murdoch R.W."/>
            <person name="Higgins S."/>
            <person name="Loffler F."/>
        </authorList>
    </citation>
    <scope>NUCLEOTIDE SEQUENCE</scope>
</reference>
<sequence length="89" mass="10175">MYENMEIVQEIFGKEITDVSKSYEYMLNKGIEAGEIRGDIDVKFIAKSINILSSQLMIEGVKEGKVSTNELIEEICYKMIDFIKCGIKK</sequence>
<dbReference type="EMBL" id="VSSQ01136844">
    <property type="protein sequence ID" value="MPN60931.1"/>
    <property type="molecule type" value="Genomic_DNA"/>
</dbReference>
<protein>
    <submittedName>
        <fullName evidence="1">Uncharacterized protein</fullName>
    </submittedName>
</protein>
<organism evidence="1">
    <name type="scientific">bioreactor metagenome</name>
    <dbReference type="NCBI Taxonomy" id="1076179"/>
    <lineage>
        <taxon>unclassified sequences</taxon>
        <taxon>metagenomes</taxon>
        <taxon>ecological metagenomes</taxon>
    </lineage>
</organism>